<sequence length="79" mass="8254">MGREAEVMNPVLSLTPAQWRRVAVATLLGSPLALVSVLYARWADFRYVDIPLGNCLDSPGLPLAARLAACGGGLSGSLS</sequence>
<comment type="caution">
    <text evidence="2">The sequence shown here is derived from an EMBL/GenBank/DDBJ whole genome shotgun (WGS) entry which is preliminary data.</text>
</comment>
<evidence type="ECO:0000313" key="3">
    <source>
        <dbReference type="Proteomes" id="UP001500305"/>
    </source>
</evidence>
<dbReference type="Proteomes" id="UP001500305">
    <property type="component" value="Unassembled WGS sequence"/>
</dbReference>
<organism evidence="2 3">
    <name type="scientific">Kitasatospora cystarginea</name>
    <dbReference type="NCBI Taxonomy" id="58350"/>
    <lineage>
        <taxon>Bacteria</taxon>
        <taxon>Bacillati</taxon>
        <taxon>Actinomycetota</taxon>
        <taxon>Actinomycetes</taxon>
        <taxon>Kitasatosporales</taxon>
        <taxon>Streptomycetaceae</taxon>
        <taxon>Kitasatospora</taxon>
    </lineage>
</organism>
<protein>
    <submittedName>
        <fullName evidence="2">Uncharacterized protein</fullName>
    </submittedName>
</protein>
<reference evidence="2 3" key="1">
    <citation type="journal article" date="2019" name="Int. J. Syst. Evol. Microbiol.">
        <title>The Global Catalogue of Microorganisms (GCM) 10K type strain sequencing project: providing services to taxonomists for standard genome sequencing and annotation.</title>
        <authorList>
            <consortium name="The Broad Institute Genomics Platform"/>
            <consortium name="The Broad Institute Genome Sequencing Center for Infectious Disease"/>
            <person name="Wu L."/>
            <person name="Ma J."/>
        </authorList>
    </citation>
    <scope>NUCLEOTIDE SEQUENCE [LARGE SCALE GENOMIC DNA]</scope>
    <source>
        <strain evidence="2 3">JCM 7356</strain>
    </source>
</reference>
<proteinExistence type="predicted"/>
<keyword evidence="3" id="KW-1185">Reference proteome</keyword>
<evidence type="ECO:0000256" key="1">
    <source>
        <dbReference type="SAM" id="Phobius"/>
    </source>
</evidence>
<name>A0ABN3DVW8_9ACTN</name>
<feature type="transmembrane region" description="Helical" evidence="1">
    <location>
        <begin position="22"/>
        <end position="40"/>
    </location>
</feature>
<keyword evidence="1" id="KW-0812">Transmembrane</keyword>
<keyword evidence="1" id="KW-0472">Membrane</keyword>
<gene>
    <name evidence="2" type="ORF">GCM10010430_24040</name>
</gene>
<evidence type="ECO:0000313" key="2">
    <source>
        <dbReference type="EMBL" id="GAA2241671.1"/>
    </source>
</evidence>
<keyword evidence="1" id="KW-1133">Transmembrane helix</keyword>
<accession>A0ABN3DVW8</accession>
<dbReference type="EMBL" id="BAAATR010000008">
    <property type="protein sequence ID" value="GAA2241671.1"/>
    <property type="molecule type" value="Genomic_DNA"/>
</dbReference>